<comment type="caution">
    <text evidence="12">The sequence shown here is derived from an EMBL/GenBank/DDBJ whole genome shotgun (WGS) entry which is preliminary data.</text>
</comment>
<dbReference type="CDD" id="cd06257">
    <property type="entry name" value="DnaJ"/>
    <property type="match status" value="1"/>
</dbReference>
<keyword evidence="6 10" id="KW-1133">Transmembrane helix</keyword>
<sequence length="781" mass="90252">MAGSKFQYDESGGTFFYFLLSFLALVVIPCTYYFWPKDHKKRFQFLNLILKSFDCYLDSNIEPINWRPILRTKLLLIIGWIALLACAYKVAHLQHDYINWDPFEILQIDPSSSTAEIKKAYRRLSLIYHPDKETGDEKKFLRIAKAYAALTDEEARKNWETYGNPDGPGAMSFGIALPSWIVEKENSVLVLGLYALVFMIALPVAVGIWWYRSVKYGGDQVLLDTTQLYYYFIHKTPHMILKRVLMILAASLEFERSHNSEVVERPTDNVEVPQLMKELPNLGEKNKERPLCYGYSIKARALLHAHLSRMKLPPNSLEIDKLYVVKKCPYLLQEFVQCVSQLTMLALAGRIPRTPNLDTLENAMKLSSLIVQALWDSKNSLLQLPHVTEDMLRHFTTRKRNVRNIKQLAQMKSDERRSMLRNLTDEQYDDVMNVISKMPSLEIDVHFRSTRRRRRRHYNCWSYCYGYCYFVPTEYVCLFDKEFIEDKSSIDNEEVNEEIEGLPNGDPQNIVAVNESLAKKPKVWEKQNKGKKKGGKGAKNKKKSSQMVIKKKPQQNASQVSGSLVPSNAVTSNAVTENGTKSTKQKLTKESDAESDSEDKSDKESDNMSDSENEESNKKVKPTEEVSEHEEEEEWDNFQQNVTKKEKVLEAKSKQSHSAHSPYFPDDKQEYWWIYLSDRKRHALITVPYLMTNLVEKEEVELKFTAPPKPGQYSYSVIVRSDSYVDFDLSKIIKLDVKEAPKEIVSHPQWDISEEEEELNKDEDSAVEDSDLVASSDESDD</sequence>
<feature type="compositionally biased region" description="Basic and acidic residues" evidence="9">
    <location>
        <begin position="615"/>
        <end position="626"/>
    </location>
</feature>
<proteinExistence type="predicted"/>
<keyword evidence="4" id="KW-0256">Endoplasmic reticulum</keyword>
<name>A0ABP0VGT1_9BRYO</name>
<feature type="compositionally biased region" description="Basic residues" evidence="9">
    <location>
        <begin position="529"/>
        <end position="553"/>
    </location>
</feature>
<reference evidence="12" key="1">
    <citation type="submission" date="2024-02" db="EMBL/GenBank/DDBJ databases">
        <authorList>
            <consortium name="ELIXIR-Norway"/>
            <consortium name="Elixir Norway"/>
        </authorList>
    </citation>
    <scope>NUCLEOTIDE SEQUENCE</scope>
</reference>
<dbReference type="EMBL" id="CAXAQS010000930">
    <property type="protein sequence ID" value="CAK9253658.1"/>
    <property type="molecule type" value="Genomic_DNA"/>
</dbReference>
<evidence type="ECO:0000256" key="9">
    <source>
        <dbReference type="SAM" id="MobiDB-lite"/>
    </source>
</evidence>
<dbReference type="Gene3D" id="1.10.150.20">
    <property type="entry name" value="5' to 3' exonuclease, C-terminal subdomain"/>
    <property type="match status" value="1"/>
</dbReference>
<organism evidence="12 13">
    <name type="scientific">Sphagnum jensenii</name>
    <dbReference type="NCBI Taxonomy" id="128206"/>
    <lineage>
        <taxon>Eukaryota</taxon>
        <taxon>Viridiplantae</taxon>
        <taxon>Streptophyta</taxon>
        <taxon>Embryophyta</taxon>
        <taxon>Bryophyta</taxon>
        <taxon>Sphagnophytina</taxon>
        <taxon>Sphagnopsida</taxon>
        <taxon>Sphagnales</taxon>
        <taxon>Sphagnaceae</taxon>
        <taxon>Sphagnum</taxon>
    </lineage>
</organism>
<dbReference type="Gene3D" id="1.10.287.110">
    <property type="entry name" value="DnaJ domain"/>
    <property type="match status" value="1"/>
</dbReference>
<dbReference type="Pfam" id="PF00226">
    <property type="entry name" value="DnaJ"/>
    <property type="match status" value="1"/>
</dbReference>
<feature type="compositionally biased region" description="Acidic residues" evidence="9">
    <location>
        <begin position="752"/>
        <end position="781"/>
    </location>
</feature>
<feature type="compositionally biased region" description="Basic and acidic residues" evidence="9">
    <location>
        <begin position="587"/>
        <end position="606"/>
    </location>
</feature>
<dbReference type="SUPFAM" id="SSF81296">
    <property type="entry name" value="E set domains"/>
    <property type="match status" value="1"/>
</dbReference>
<evidence type="ECO:0000256" key="3">
    <source>
        <dbReference type="ARBA" id="ARBA00022692"/>
    </source>
</evidence>
<dbReference type="SUPFAM" id="SSF46565">
    <property type="entry name" value="Chaperone J-domain"/>
    <property type="match status" value="1"/>
</dbReference>
<evidence type="ECO:0000259" key="11">
    <source>
        <dbReference type="PROSITE" id="PS50076"/>
    </source>
</evidence>
<keyword evidence="3 10" id="KW-0812">Transmembrane</keyword>
<feature type="region of interest" description="Disordered" evidence="9">
    <location>
        <begin position="517"/>
        <end position="665"/>
    </location>
</feature>
<dbReference type="InterPro" id="IPR035892">
    <property type="entry name" value="C2_domain_sf"/>
</dbReference>
<feature type="transmembrane region" description="Helical" evidence="10">
    <location>
        <begin position="188"/>
        <end position="211"/>
    </location>
</feature>
<feature type="non-terminal residue" evidence="12">
    <location>
        <position position="781"/>
    </location>
</feature>
<keyword evidence="13" id="KW-1185">Reference proteome</keyword>
<feature type="compositionally biased region" description="Basic and acidic residues" evidence="9">
    <location>
        <begin position="643"/>
        <end position="653"/>
    </location>
</feature>
<evidence type="ECO:0000256" key="2">
    <source>
        <dbReference type="ARBA" id="ARBA00022448"/>
    </source>
</evidence>
<dbReference type="PANTHER" id="PTHR24075">
    <property type="entry name" value="SEC63 DOMAIN-CONTAINING"/>
    <property type="match status" value="1"/>
</dbReference>
<keyword evidence="7 10" id="KW-0472">Membrane</keyword>
<dbReference type="Proteomes" id="UP001497444">
    <property type="component" value="Unassembled WGS sequence"/>
</dbReference>
<dbReference type="SUPFAM" id="SSF158702">
    <property type="entry name" value="Sec63 N-terminal domain-like"/>
    <property type="match status" value="1"/>
</dbReference>
<evidence type="ECO:0000256" key="10">
    <source>
        <dbReference type="SAM" id="Phobius"/>
    </source>
</evidence>
<gene>
    <name evidence="12" type="ORF">CSSPJE1EN1_LOCUS29036</name>
</gene>
<evidence type="ECO:0000256" key="1">
    <source>
        <dbReference type="ARBA" id="ARBA00004477"/>
    </source>
</evidence>
<dbReference type="InterPro" id="IPR036869">
    <property type="entry name" value="J_dom_sf"/>
</dbReference>
<dbReference type="Gene3D" id="1.10.3380.10">
    <property type="entry name" value="Sec63 N-terminal domain-like domain"/>
    <property type="match status" value="1"/>
</dbReference>
<evidence type="ECO:0000256" key="8">
    <source>
        <dbReference type="ARBA" id="ARBA00023186"/>
    </source>
</evidence>
<dbReference type="PANTHER" id="PTHR24075:SF0">
    <property type="entry name" value="TRANSLOCATION PROTEIN SEC63 HOMOLOG"/>
    <property type="match status" value="1"/>
</dbReference>
<dbReference type="PROSITE" id="PS50076">
    <property type="entry name" value="DNAJ_2"/>
    <property type="match status" value="1"/>
</dbReference>
<evidence type="ECO:0000256" key="7">
    <source>
        <dbReference type="ARBA" id="ARBA00023136"/>
    </source>
</evidence>
<comment type="subcellular location">
    <subcellularLocation>
        <location evidence="1">Endoplasmic reticulum membrane</location>
        <topology evidence="1">Multi-pass membrane protein</topology>
    </subcellularLocation>
</comment>
<evidence type="ECO:0000313" key="12">
    <source>
        <dbReference type="EMBL" id="CAK9253658.1"/>
    </source>
</evidence>
<accession>A0ABP0VGT1</accession>
<dbReference type="PRINTS" id="PR00625">
    <property type="entry name" value="JDOMAIN"/>
</dbReference>
<dbReference type="Gene3D" id="2.60.40.150">
    <property type="entry name" value="C2 domain"/>
    <property type="match status" value="1"/>
</dbReference>
<dbReference type="Pfam" id="PF02889">
    <property type="entry name" value="Sec63"/>
    <property type="match status" value="2"/>
</dbReference>
<feature type="domain" description="J" evidence="11">
    <location>
        <begin position="101"/>
        <end position="163"/>
    </location>
</feature>
<protein>
    <recommendedName>
        <fullName evidence="11">J domain-containing protein</fullName>
    </recommendedName>
</protein>
<evidence type="ECO:0000313" key="13">
    <source>
        <dbReference type="Proteomes" id="UP001497444"/>
    </source>
</evidence>
<dbReference type="SMART" id="SM00271">
    <property type="entry name" value="DnaJ"/>
    <property type="match status" value="1"/>
</dbReference>
<keyword evidence="8" id="KW-0143">Chaperone</keyword>
<dbReference type="InterPro" id="IPR014756">
    <property type="entry name" value="Ig_E-set"/>
</dbReference>
<feature type="transmembrane region" description="Helical" evidence="10">
    <location>
        <begin position="74"/>
        <end position="91"/>
    </location>
</feature>
<keyword evidence="2" id="KW-0813">Transport</keyword>
<evidence type="ECO:0000256" key="6">
    <source>
        <dbReference type="ARBA" id="ARBA00022989"/>
    </source>
</evidence>
<dbReference type="InterPro" id="IPR001623">
    <property type="entry name" value="DnaJ_domain"/>
</dbReference>
<feature type="region of interest" description="Disordered" evidence="9">
    <location>
        <begin position="746"/>
        <end position="781"/>
    </location>
</feature>
<feature type="compositionally biased region" description="Acidic residues" evidence="9">
    <location>
        <begin position="627"/>
        <end position="636"/>
    </location>
</feature>
<evidence type="ECO:0000256" key="4">
    <source>
        <dbReference type="ARBA" id="ARBA00022824"/>
    </source>
</evidence>
<evidence type="ECO:0000256" key="5">
    <source>
        <dbReference type="ARBA" id="ARBA00022927"/>
    </source>
</evidence>
<keyword evidence="5" id="KW-0653">Protein transport</keyword>
<dbReference type="InterPro" id="IPR004179">
    <property type="entry name" value="Sec63-dom"/>
</dbReference>
<dbReference type="SMART" id="SM00973">
    <property type="entry name" value="Sec63"/>
    <property type="match status" value="1"/>
</dbReference>
<feature type="compositionally biased region" description="Polar residues" evidence="9">
    <location>
        <begin position="554"/>
        <end position="582"/>
    </location>
</feature>
<feature type="transmembrane region" description="Helical" evidence="10">
    <location>
        <begin position="15"/>
        <end position="35"/>
    </location>
</feature>